<organism evidence="12 13">
    <name type="scientific">Rhodanobacter glycinis</name>
    <dbReference type="NCBI Taxonomy" id="582702"/>
    <lineage>
        <taxon>Bacteria</taxon>
        <taxon>Pseudomonadati</taxon>
        <taxon>Pseudomonadota</taxon>
        <taxon>Gammaproteobacteria</taxon>
        <taxon>Lysobacterales</taxon>
        <taxon>Rhodanobacteraceae</taxon>
        <taxon>Rhodanobacter</taxon>
    </lineage>
</organism>
<dbReference type="InterPro" id="IPR036938">
    <property type="entry name" value="PAP2/HPO_sf"/>
</dbReference>
<evidence type="ECO:0000256" key="6">
    <source>
        <dbReference type="ARBA" id="ARBA00022989"/>
    </source>
</evidence>
<dbReference type="Proteomes" id="UP000319486">
    <property type="component" value="Unassembled WGS sequence"/>
</dbReference>
<evidence type="ECO:0000256" key="8">
    <source>
        <dbReference type="ARBA" id="ARBA00032707"/>
    </source>
</evidence>
<dbReference type="Gene3D" id="1.20.144.10">
    <property type="entry name" value="Phosphatidic acid phosphatase type 2/haloperoxidase"/>
    <property type="match status" value="1"/>
</dbReference>
<dbReference type="SMART" id="SM00014">
    <property type="entry name" value="acidPPc"/>
    <property type="match status" value="1"/>
</dbReference>
<keyword evidence="13" id="KW-1185">Reference proteome</keyword>
<evidence type="ECO:0000259" key="11">
    <source>
        <dbReference type="SMART" id="SM00014"/>
    </source>
</evidence>
<feature type="transmembrane region" description="Helical" evidence="10">
    <location>
        <begin position="165"/>
        <end position="183"/>
    </location>
</feature>
<evidence type="ECO:0000256" key="10">
    <source>
        <dbReference type="SAM" id="Phobius"/>
    </source>
</evidence>
<dbReference type="GO" id="GO:0005886">
    <property type="term" value="C:plasma membrane"/>
    <property type="evidence" value="ECO:0007669"/>
    <property type="project" value="UniProtKB-SubCell"/>
</dbReference>
<dbReference type="PANTHER" id="PTHR14969:SF62">
    <property type="entry name" value="DECAPRENYLPHOSPHORYL-5-PHOSPHORIBOSE PHOSPHATASE RV3807C-RELATED"/>
    <property type="match status" value="1"/>
</dbReference>
<keyword evidence="4 10" id="KW-0812">Transmembrane</keyword>
<feature type="transmembrane region" description="Helical" evidence="10">
    <location>
        <begin position="139"/>
        <end position="159"/>
    </location>
</feature>
<dbReference type="SUPFAM" id="SSF48317">
    <property type="entry name" value="Acid phosphatase/Vanadium-dependent haloperoxidase"/>
    <property type="match status" value="1"/>
</dbReference>
<evidence type="ECO:0000256" key="4">
    <source>
        <dbReference type="ARBA" id="ARBA00022692"/>
    </source>
</evidence>
<evidence type="ECO:0000256" key="9">
    <source>
        <dbReference type="ARBA" id="ARBA00047594"/>
    </source>
</evidence>
<keyword evidence="7 10" id="KW-0472">Membrane</keyword>
<dbReference type="Pfam" id="PF01569">
    <property type="entry name" value="PAP2"/>
    <property type="match status" value="1"/>
</dbReference>
<evidence type="ECO:0000256" key="5">
    <source>
        <dbReference type="ARBA" id="ARBA00022801"/>
    </source>
</evidence>
<dbReference type="InterPro" id="IPR000326">
    <property type="entry name" value="PAP2/HPO"/>
</dbReference>
<evidence type="ECO:0000313" key="13">
    <source>
        <dbReference type="Proteomes" id="UP000319486"/>
    </source>
</evidence>
<keyword evidence="5" id="KW-0378">Hydrolase</keyword>
<evidence type="ECO:0000256" key="3">
    <source>
        <dbReference type="ARBA" id="ARBA00022475"/>
    </source>
</evidence>
<gene>
    <name evidence="12" type="ORF">EAH88_06895</name>
</gene>
<comment type="catalytic activity">
    <reaction evidence="9">
        <text>di-trans,octa-cis-undecaprenyl diphosphate + H2O = di-trans,octa-cis-undecaprenyl phosphate + phosphate + H(+)</text>
        <dbReference type="Rhea" id="RHEA:28094"/>
        <dbReference type="ChEBI" id="CHEBI:15377"/>
        <dbReference type="ChEBI" id="CHEBI:15378"/>
        <dbReference type="ChEBI" id="CHEBI:43474"/>
        <dbReference type="ChEBI" id="CHEBI:58405"/>
        <dbReference type="ChEBI" id="CHEBI:60392"/>
        <dbReference type="EC" id="3.6.1.27"/>
    </reaction>
</comment>
<dbReference type="AlphaFoldDB" id="A0A502CDH6"/>
<keyword evidence="6 10" id="KW-1133">Transmembrane helix</keyword>
<dbReference type="RefSeq" id="WP_140650601.1">
    <property type="nucleotide sequence ID" value="NZ_RCZO01000003.1"/>
</dbReference>
<sequence>MSMRAPSPTPEVSPGPRFALDGRVCVMANRWGTRRLVGLFFGTISRLGDGVFWYALMAVMALLGGHRGLLAAAHMAATGLTALLLYRLLKRWTRRPRPYRVCPGVIAHVPPLDEFSFPSGHTLQAVSFSIVALVWYPPLAPLLLGFTALVAASRVILGLHYPSDVLAAIAIGSGLGTASLWLMPPLI</sequence>
<feature type="transmembrane region" description="Helical" evidence="10">
    <location>
        <begin position="69"/>
        <end position="89"/>
    </location>
</feature>
<comment type="caution">
    <text evidence="12">The sequence shown here is derived from an EMBL/GenBank/DDBJ whole genome shotgun (WGS) entry which is preliminary data.</text>
</comment>
<accession>A0A502CDH6</accession>
<keyword evidence="3" id="KW-1003">Cell membrane</keyword>
<dbReference type="EMBL" id="RCZO01000003">
    <property type="protein sequence ID" value="TPG10089.1"/>
    <property type="molecule type" value="Genomic_DNA"/>
</dbReference>
<evidence type="ECO:0000313" key="12">
    <source>
        <dbReference type="EMBL" id="TPG10089.1"/>
    </source>
</evidence>
<evidence type="ECO:0000256" key="2">
    <source>
        <dbReference type="ARBA" id="ARBA00012374"/>
    </source>
</evidence>
<proteinExistence type="predicted"/>
<dbReference type="EC" id="3.6.1.27" evidence="2"/>
<comment type="subcellular location">
    <subcellularLocation>
        <location evidence="1">Cell membrane</location>
        <topology evidence="1">Multi-pass membrane protein</topology>
    </subcellularLocation>
</comment>
<name>A0A502CDH6_9GAMM</name>
<dbReference type="GO" id="GO:0050380">
    <property type="term" value="F:undecaprenyl-diphosphatase activity"/>
    <property type="evidence" value="ECO:0007669"/>
    <property type="project" value="UniProtKB-EC"/>
</dbReference>
<reference evidence="12 13" key="1">
    <citation type="journal article" date="2019" name="Environ. Microbiol.">
        <title>Species interactions and distinct microbial communities in high Arctic permafrost affected cryosols are associated with the CH4 and CO2 gas fluxes.</title>
        <authorList>
            <person name="Altshuler I."/>
            <person name="Hamel J."/>
            <person name="Turney S."/>
            <person name="Magnuson E."/>
            <person name="Levesque R."/>
            <person name="Greer C."/>
            <person name="Whyte L.G."/>
        </authorList>
    </citation>
    <scope>NUCLEOTIDE SEQUENCE [LARGE SCALE GENOMIC DNA]</scope>
    <source>
        <strain evidence="12 13">S13Y</strain>
    </source>
</reference>
<evidence type="ECO:0000256" key="1">
    <source>
        <dbReference type="ARBA" id="ARBA00004651"/>
    </source>
</evidence>
<dbReference type="PANTHER" id="PTHR14969">
    <property type="entry name" value="SPHINGOSINE-1-PHOSPHATE PHOSPHOHYDROLASE"/>
    <property type="match status" value="1"/>
</dbReference>
<protein>
    <recommendedName>
        <fullName evidence="2">undecaprenyl-diphosphate phosphatase</fullName>
        <ecNumber evidence="2">3.6.1.27</ecNumber>
    </recommendedName>
    <alternativeName>
        <fullName evidence="8">Undecaprenyl pyrophosphate phosphatase</fullName>
    </alternativeName>
</protein>
<evidence type="ECO:0000256" key="7">
    <source>
        <dbReference type="ARBA" id="ARBA00023136"/>
    </source>
</evidence>
<feature type="domain" description="Phosphatidic acid phosphatase type 2/haloperoxidase" evidence="11">
    <location>
        <begin position="67"/>
        <end position="180"/>
    </location>
</feature>
<feature type="transmembrane region" description="Helical" evidence="10">
    <location>
        <begin position="36"/>
        <end position="63"/>
    </location>
</feature>
<dbReference type="STRING" id="582702.SAMN05192579_11133"/>